<name>A0AAD3XHL7_NEPGR</name>
<dbReference type="AlphaFoldDB" id="A0AAD3XHL7"/>
<protein>
    <submittedName>
        <fullName evidence="1">Uncharacterized protein</fullName>
    </submittedName>
</protein>
<gene>
    <name evidence="1" type="ORF">Nepgr_006446</name>
</gene>
<organism evidence="1 2">
    <name type="scientific">Nepenthes gracilis</name>
    <name type="common">Slender pitcher plant</name>
    <dbReference type="NCBI Taxonomy" id="150966"/>
    <lineage>
        <taxon>Eukaryota</taxon>
        <taxon>Viridiplantae</taxon>
        <taxon>Streptophyta</taxon>
        <taxon>Embryophyta</taxon>
        <taxon>Tracheophyta</taxon>
        <taxon>Spermatophyta</taxon>
        <taxon>Magnoliopsida</taxon>
        <taxon>eudicotyledons</taxon>
        <taxon>Gunneridae</taxon>
        <taxon>Pentapetalae</taxon>
        <taxon>Caryophyllales</taxon>
        <taxon>Nepenthaceae</taxon>
        <taxon>Nepenthes</taxon>
    </lineage>
</organism>
<dbReference type="PANTHER" id="PTHR37392">
    <property type="entry name" value="OS09G0556800 PROTEIN"/>
    <property type="match status" value="1"/>
</dbReference>
<dbReference type="Proteomes" id="UP001279734">
    <property type="component" value="Unassembled WGS sequence"/>
</dbReference>
<sequence>MGYTYTPTYYSSFQDSIASLCKTILPFSFKKRPLLAAEQKLQKQQSDNLKWQQNSFHQILNLTGLHKEGILPETEVASFRSRLLETLIVSQPGQEQPAILRDKLLFLQELLYAKCISAEEYHASKRPLLQRLALQGAEIDARDLIVGSASNGSSDEEWSVIDLRDEQCLLNKGDSCSKDKSKQASAAIRHIKGAASVFGFGSSQKQGKNREEKSIFDLPGINNQNPVSPNIPEDENAHLGENPFWDDRLKEKHTDTKSILMSETIVPESDRYGRKSGGADNSNKVKRDAFLGIFHKEQKEGHGVDNKLEGDSTSSGKHWGFDGFKKWKRSSNMEDERALPFGERSEIEAYYMGTSNLDGKRIREGPVTKQIKRKLHAAGYASEFSIDKVPGEKIKRELSRIQNELSSTNPNLKISNGQMEAISTKFPVDIPKSSWRDHQYGDVVKKEFKGHVGEMEHVKSMMRWATFEDEENFHPNLFAARVLTNGSSSSGSHSSSVKSFGNISFFHDQNENNMTAKNQNPFWIPGS</sequence>
<evidence type="ECO:0000313" key="1">
    <source>
        <dbReference type="EMBL" id="GMH04606.1"/>
    </source>
</evidence>
<keyword evidence="2" id="KW-1185">Reference proteome</keyword>
<dbReference type="PANTHER" id="PTHR37392:SF1">
    <property type="entry name" value="OS09G0556800 PROTEIN"/>
    <property type="match status" value="1"/>
</dbReference>
<proteinExistence type="predicted"/>
<accession>A0AAD3XHL7</accession>
<evidence type="ECO:0000313" key="2">
    <source>
        <dbReference type="Proteomes" id="UP001279734"/>
    </source>
</evidence>
<dbReference type="EMBL" id="BSYO01000005">
    <property type="protein sequence ID" value="GMH04606.1"/>
    <property type="molecule type" value="Genomic_DNA"/>
</dbReference>
<comment type="caution">
    <text evidence="1">The sequence shown here is derived from an EMBL/GenBank/DDBJ whole genome shotgun (WGS) entry which is preliminary data.</text>
</comment>
<reference evidence="1" key="1">
    <citation type="submission" date="2023-05" db="EMBL/GenBank/DDBJ databases">
        <title>Nepenthes gracilis genome sequencing.</title>
        <authorList>
            <person name="Fukushima K."/>
        </authorList>
    </citation>
    <scope>NUCLEOTIDE SEQUENCE</scope>
    <source>
        <strain evidence="1">SING2019-196</strain>
    </source>
</reference>